<evidence type="ECO:0000256" key="1">
    <source>
        <dbReference type="SAM" id="MobiDB-lite"/>
    </source>
</evidence>
<reference evidence="3 4" key="1">
    <citation type="submission" date="2018-10" db="EMBL/GenBank/DDBJ databases">
        <title>Complete genome sequence of Malassezia restricta CBS 7877.</title>
        <authorList>
            <person name="Morand S.C."/>
            <person name="Bertignac M."/>
            <person name="Iltis A."/>
            <person name="Kolder I."/>
            <person name="Pirovano W."/>
            <person name="Jourdain R."/>
            <person name="Clavaud C."/>
        </authorList>
    </citation>
    <scope>NUCLEOTIDE SEQUENCE [LARGE SCALE GENOMIC DNA]</scope>
    <source>
        <strain evidence="3 4">CBS 7877</strain>
    </source>
</reference>
<feature type="compositionally biased region" description="Low complexity" evidence="1">
    <location>
        <begin position="449"/>
        <end position="459"/>
    </location>
</feature>
<dbReference type="SMART" id="SM00719">
    <property type="entry name" value="Plus3"/>
    <property type="match status" value="1"/>
</dbReference>
<dbReference type="SUPFAM" id="SSF159042">
    <property type="entry name" value="Plus3-like"/>
    <property type="match status" value="1"/>
</dbReference>
<dbReference type="VEuPathDB" id="FungiDB:DNF11_2490"/>
<feature type="compositionally biased region" description="Acidic residues" evidence="1">
    <location>
        <begin position="38"/>
        <end position="50"/>
    </location>
</feature>
<protein>
    <recommendedName>
        <fullName evidence="2">Plus3 domain-containing protein</fullName>
    </recommendedName>
</protein>
<feature type="compositionally biased region" description="Acidic residues" evidence="1">
    <location>
        <begin position="133"/>
        <end position="154"/>
    </location>
</feature>
<name>A0A3G2S6F0_MALR7</name>
<dbReference type="InterPro" id="IPR004343">
    <property type="entry name" value="Plus-3_dom"/>
</dbReference>
<feature type="compositionally biased region" description="Basic and acidic residues" evidence="1">
    <location>
        <begin position="79"/>
        <end position="91"/>
    </location>
</feature>
<dbReference type="GO" id="GO:0003677">
    <property type="term" value="F:DNA binding"/>
    <property type="evidence" value="ECO:0007669"/>
    <property type="project" value="InterPro"/>
</dbReference>
<feature type="compositionally biased region" description="Basic and acidic residues" evidence="1">
    <location>
        <begin position="155"/>
        <end position="189"/>
    </location>
</feature>
<proteinExistence type="predicted"/>
<feature type="compositionally biased region" description="Acidic residues" evidence="1">
    <location>
        <begin position="1"/>
        <end position="10"/>
    </location>
</feature>
<evidence type="ECO:0000313" key="3">
    <source>
        <dbReference type="EMBL" id="AYO43440.1"/>
    </source>
</evidence>
<feature type="region of interest" description="Disordered" evidence="1">
    <location>
        <begin position="79"/>
        <end position="212"/>
    </location>
</feature>
<evidence type="ECO:0000259" key="2">
    <source>
        <dbReference type="PROSITE" id="PS51360"/>
    </source>
</evidence>
<dbReference type="OrthoDB" id="166375at2759"/>
<feature type="region of interest" description="Disordered" evidence="1">
    <location>
        <begin position="437"/>
        <end position="471"/>
    </location>
</feature>
<feature type="compositionally biased region" description="Basic and acidic residues" evidence="1">
    <location>
        <begin position="19"/>
        <end position="32"/>
    </location>
</feature>
<dbReference type="Pfam" id="PF03126">
    <property type="entry name" value="Plus-3"/>
    <property type="match status" value="1"/>
</dbReference>
<organism evidence="3 4">
    <name type="scientific">Malassezia restricta (strain ATCC 96810 / NBRC 103918 / CBS 7877)</name>
    <name type="common">Seborrheic dermatitis infection agent</name>
    <dbReference type="NCBI Taxonomy" id="425264"/>
    <lineage>
        <taxon>Eukaryota</taxon>
        <taxon>Fungi</taxon>
        <taxon>Dikarya</taxon>
        <taxon>Basidiomycota</taxon>
        <taxon>Ustilaginomycotina</taxon>
        <taxon>Malasseziomycetes</taxon>
        <taxon>Malasseziales</taxon>
        <taxon>Malasseziaceae</taxon>
        <taxon>Malassezia</taxon>
    </lineage>
</organism>
<sequence>MSEDGLDDELIALVGEDAPTQHDAPRSHDKRSALLSDLSDDEDAEGEDDVQANPYPLEGIYKDEDDREWLLSMNEVEREDVLSQRRDEMSRKQQQIQLAAMVRSQQAAAGKTRRSSADKAQRRRSDVRRELEDLADPFAESDEEDMFRESEEEEVRPRSTKADKLSELRRKRAERAGKAARDSDEDARPVRRRRRDLSEESESDYEPTYVPRKVREPTPILAAHSAEPPSLALLNKVRLGRDELERLLFLPNGPDLVRGCFVRCSWGTREHRDGRKEHIYRVHQILRVSEREKYYDVSHDHSGRWMNSYVTFKWGGKEHHVDVRPLSTQSISDSERQRWIAAAGPDAKFPSADAFETKHAQLASALSAPLTEDDIKKILERKRTLRAAAESRGLDIVGGEQEDQHRMNEQAMAQINERNRRQDRERIQEAERRAALLKRKATAPPAPPATTEATAPLATRVSDALASAPSGTGVVPTMDVDLGDF</sequence>
<feature type="compositionally biased region" description="Polar residues" evidence="1">
    <location>
        <begin position="92"/>
        <end position="107"/>
    </location>
</feature>
<dbReference type="Gene3D" id="3.90.70.200">
    <property type="entry name" value="Plus-3 domain"/>
    <property type="match status" value="1"/>
</dbReference>
<gene>
    <name evidence="3" type="ORF">DNF11_2490</name>
</gene>
<keyword evidence="4" id="KW-1185">Reference proteome</keyword>
<evidence type="ECO:0000313" key="4">
    <source>
        <dbReference type="Proteomes" id="UP000269793"/>
    </source>
</evidence>
<feature type="compositionally biased region" description="Basic and acidic residues" evidence="1">
    <location>
        <begin position="115"/>
        <end position="132"/>
    </location>
</feature>
<feature type="region of interest" description="Disordered" evidence="1">
    <location>
        <begin position="1"/>
        <end position="61"/>
    </location>
</feature>
<dbReference type="InterPro" id="IPR036128">
    <property type="entry name" value="Plus3-like_sf"/>
</dbReference>
<dbReference type="Proteomes" id="UP000269793">
    <property type="component" value="Chromosome IV"/>
</dbReference>
<accession>A0A3G2S6F0</accession>
<dbReference type="EMBL" id="CP033151">
    <property type="protein sequence ID" value="AYO43440.1"/>
    <property type="molecule type" value="Genomic_DNA"/>
</dbReference>
<feature type="domain" description="Plus3" evidence="2">
    <location>
        <begin position="228"/>
        <end position="367"/>
    </location>
</feature>
<dbReference type="AlphaFoldDB" id="A0A3G2S6F0"/>
<dbReference type="PROSITE" id="PS51360">
    <property type="entry name" value="PLUS3"/>
    <property type="match status" value="1"/>
</dbReference>
<dbReference type="STRING" id="425264.A0A3G2S6F0"/>